<dbReference type="PANTHER" id="PTHR30071:SF1">
    <property type="entry name" value="CYTOCHROME B_B6 PROTEIN-RELATED"/>
    <property type="match status" value="1"/>
</dbReference>
<dbReference type="Proteomes" id="UP000886740">
    <property type="component" value="Unassembled WGS sequence"/>
</dbReference>
<organism evidence="9 10">
    <name type="scientific">Candidatus Parabacteroides intestinipullorum</name>
    <dbReference type="NCBI Taxonomy" id="2838723"/>
    <lineage>
        <taxon>Bacteria</taxon>
        <taxon>Pseudomonadati</taxon>
        <taxon>Bacteroidota</taxon>
        <taxon>Bacteroidia</taxon>
        <taxon>Bacteroidales</taxon>
        <taxon>Tannerellaceae</taxon>
        <taxon>Parabacteroides</taxon>
    </lineage>
</organism>
<feature type="transmembrane region" description="Helical" evidence="6">
    <location>
        <begin position="79"/>
        <end position="100"/>
    </location>
</feature>
<comment type="subcellular location">
    <subcellularLocation>
        <location evidence="1">Membrane</location>
        <topology evidence="1">Multi-pass membrane protein</topology>
    </subcellularLocation>
</comment>
<dbReference type="Pfam" id="PF01578">
    <property type="entry name" value="Cytochrom_C_asm"/>
    <property type="match status" value="1"/>
</dbReference>
<proteinExistence type="predicted"/>
<feature type="transmembrane region" description="Helical" evidence="6">
    <location>
        <begin position="723"/>
        <end position="740"/>
    </location>
</feature>
<dbReference type="PANTHER" id="PTHR30071">
    <property type="entry name" value="HEME EXPORTER PROTEIN C"/>
    <property type="match status" value="1"/>
</dbReference>
<dbReference type="GO" id="GO:0020037">
    <property type="term" value="F:heme binding"/>
    <property type="evidence" value="ECO:0007669"/>
    <property type="project" value="InterPro"/>
</dbReference>
<dbReference type="Pfam" id="PF05140">
    <property type="entry name" value="ResB"/>
    <property type="match status" value="1"/>
</dbReference>
<feature type="transmembrane region" description="Helical" evidence="6">
    <location>
        <begin position="209"/>
        <end position="228"/>
    </location>
</feature>
<dbReference type="AlphaFoldDB" id="A0A9D2BG79"/>
<evidence type="ECO:0000313" key="9">
    <source>
        <dbReference type="EMBL" id="HIX74307.1"/>
    </source>
</evidence>
<evidence type="ECO:0000259" key="7">
    <source>
        <dbReference type="Pfam" id="PF01578"/>
    </source>
</evidence>
<evidence type="ECO:0000256" key="3">
    <source>
        <dbReference type="ARBA" id="ARBA00022748"/>
    </source>
</evidence>
<keyword evidence="3" id="KW-0201">Cytochrome c-type biogenesis</keyword>
<feature type="transmembrane region" description="Helical" evidence="6">
    <location>
        <begin position="688"/>
        <end position="708"/>
    </location>
</feature>
<feature type="transmembrane region" description="Helical" evidence="6">
    <location>
        <begin position="601"/>
        <end position="620"/>
    </location>
</feature>
<evidence type="ECO:0000313" key="10">
    <source>
        <dbReference type="Proteomes" id="UP000886740"/>
    </source>
</evidence>
<dbReference type="GO" id="GO:0017004">
    <property type="term" value="P:cytochrome complex assembly"/>
    <property type="evidence" value="ECO:0007669"/>
    <property type="project" value="UniProtKB-KW"/>
</dbReference>
<keyword evidence="5 6" id="KW-0472">Membrane</keyword>
<evidence type="ECO:0000256" key="5">
    <source>
        <dbReference type="ARBA" id="ARBA00023136"/>
    </source>
</evidence>
<dbReference type="InterPro" id="IPR045062">
    <property type="entry name" value="Cyt_c_biogenesis_CcsA/CcmC"/>
</dbReference>
<evidence type="ECO:0000256" key="1">
    <source>
        <dbReference type="ARBA" id="ARBA00004141"/>
    </source>
</evidence>
<evidence type="ECO:0000256" key="6">
    <source>
        <dbReference type="SAM" id="Phobius"/>
    </source>
</evidence>
<feature type="transmembrane region" description="Helical" evidence="6">
    <location>
        <begin position="12"/>
        <end position="32"/>
    </location>
</feature>
<evidence type="ECO:0000256" key="4">
    <source>
        <dbReference type="ARBA" id="ARBA00022989"/>
    </source>
</evidence>
<keyword evidence="2 6" id="KW-0812">Transmembrane</keyword>
<dbReference type="InterPro" id="IPR002541">
    <property type="entry name" value="Cyt_c_assembly"/>
</dbReference>
<feature type="transmembrane region" description="Helical" evidence="6">
    <location>
        <begin position="240"/>
        <end position="260"/>
    </location>
</feature>
<evidence type="ECO:0000256" key="2">
    <source>
        <dbReference type="ARBA" id="ARBA00022692"/>
    </source>
</evidence>
<gene>
    <name evidence="9" type="primary">ccsA</name>
    <name evidence="9" type="ORF">H9977_04640</name>
</gene>
<dbReference type="EMBL" id="DXEL01000036">
    <property type="protein sequence ID" value="HIX74307.1"/>
    <property type="molecule type" value="Genomic_DNA"/>
</dbReference>
<feature type="transmembrane region" description="Helical" evidence="6">
    <location>
        <begin position="578"/>
        <end position="594"/>
    </location>
</feature>
<evidence type="ECO:0000259" key="8">
    <source>
        <dbReference type="Pfam" id="PF05140"/>
    </source>
</evidence>
<feature type="transmembrane region" description="Helical" evidence="6">
    <location>
        <begin position="752"/>
        <end position="772"/>
    </location>
</feature>
<accession>A0A9D2BG79</accession>
<feature type="transmembrane region" description="Helical" evidence="6">
    <location>
        <begin position="514"/>
        <end position="533"/>
    </location>
</feature>
<name>A0A9D2BG79_9BACT</name>
<reference evidence="9" key="1">
    <citation type="journal article" date="2021" name="PeerJ">
        <title>Extensive microbial diversity within the chicken gut microbiome revealed by metagenomics and culture.</title>
        <authorList>
            <person name="Gilroy R."/>
            <person name="Ravi A."/>
            <person name="Getino M."/>
            <person name="Pursley I."/>
            <person name="Horton D.L."/>
            <person name="Alikhan N.F."/>
            <person name="Baker D."/>
            <person name="Gharbi K."/>
            <person name="Hall N."/>
            <person name="Watson M."/>
            <person name="Adriaenssens E.M."/>
            <person name="Foster-Nyarko E."/>
            <person name="Jarju S."/>
            <person name="Secka A."/>
            <person name="Antonio M."/>
            <person name="Oren A."/>
            <person name="Chaudhuri R.R."/>
            <person name="La Ragione R."/>
            <person name="Hildebrand F."/>
            <person name="Pallen M.J."/>
        </authorList>
    </citation>
    <scope>NUCLEOTIDE SEQUENCE</scope>
    <source>
        <strain evidence="9">ChiGjej6B6-14162</strain>
    </source>
</reference>
<sequence length="812" mass="92078">MKISLWKLISSAFFTIVLLVVYAAALAGATFLEKGYGTLMAKTWVYYSPLFILWQFLMVVNFIAIAIRFHLFRWRKWGFVLTHIAFIVILSGAFISHVLAVDGFVHIREGESTDELVIQTDREHYVQRLPFKLELVKFTLTRYPGSDSPSSYESDLLVHVDGATREERVFMNNVLDVKGYRFFQASYDPDEKGTVLSVSRDVAGRTVTYVGYALLLLGLLGSIFGSGSRFRELARRLKSFGGSSAFGVALLFMMVANGSLPVRAAVDKAAIYEVLQKYTIDERHAAAFAAMPVQSNRGRMSPINTFSSEILRKLYKQEKIGALNSDQFLLSLLAMPEMWMRVPLLHQSNQELATYYGLSPETCAFIELFDERGNYKLQEKVEEAYHKNPVERTRFDKDLMKLDEQANIFNQLINKQMIHIFPKADDPNHKWYAPGDDLSAFSGKDSMFVSRIFDWYLGEVRNALKSGDWSKADEVLEMIRTYQDKRSTPGVFDMEKIQSEVTYNRLDLFRWCKIGYLVFGGLLLALSIAALFVRRRWMVYCTGIFSVGILAVFLCHIYGMGMRWYIGGYAPWSNSYETMVYVAWATVLGGLLFVRRSPVTLALASLFGGVILFVSGLNWMDPEINPLVPVLKSPWLMFHVAVIVAAYGFFGVGCLLGITNMGLMAFGGKKRAALLSARISELTVINEMALWIGLALMTIGTFLGAIWANVSWGRYWGWDPKETWALVTMVLYAVVLHLRLVKRWYSTWSFNFLSVLCFSSVLMTFLGVNYFLSGMHSYSENEHVGGLFGYLIVILILLVLLGVFSKRHDPSK</sequence>
<feature type="domain" description="Cytochrome c assembly protein" evidence="7">
    <location>
        <begin position="572"/>
        <end position="776"/>
    </location>
</feature>
<keyword evidence="4 6" id="KW-1133">Transmembrane helix</keyword>
<feature type="transmembrane region" description="Helical" evidence="6">
    <location>
        <begin position="640"/>
        <end position="667"/>
    </location>
</feature>
<feature type="transmembrane region" description="Helical" evidence="6">
    <location>
        <begin position="784"/>
        <end position="804"/>
    </location>
</feature>
<feature type="transmembrane region" description="Helical" evidence="6">
    <location>
        <begin position="540"/>
        <end position="566"/>
    </location>
</feature>
<feature type="transmembrane region" description="Helical" evidence="6">
    <location>
        <begin position="44"/>
        <end position="67"/>
    </location>
</feature>
<dbReference type="GO" id="GO:0005886">
    <property type="term" value="C:plasma membrane"/>
    <property type="evidence" value="ECO:0007669"/>
    <property type="project" value="TreeGrafter"/>
</dbReference>
<protein>
    <submittedName>
        <fullName evidence="9">Cytochrome c biogenesis protein CcsA</fullName>
    </submittedName>
</protein>
<feature type="domain" description="ResB-like" evidence="8">
    <location>
        <begin position="73"/>
        <end position="193"/>
    </location>
</feature>
<reference evidence="9" key="2">
    <citation type="submission" date="2021-04" db="EMBL/GenBank/DDBJ databases">
        <authorList>
            <person name="Gilroy R."/>
        </authorList>
    </citation>
    <scope>NUCLEOTIDE SEQUENCE</scope>
    <source>
        <strain evidence="9">ChiGjej6B6-14162</strain>
    </source>
</reference>
<dbReference type="InterPro" id="IPR007816">
    <property type="entry name" value="ResB-like_domain"/>
</dbReference>
<comment type="caution">
    <text evidence="9">The sequence shown here is derived from an EMBL/GenBank/DDBJ whole genome shotgun (WGS) entry which is preliminary data.</text>
</comment>